<evidence type="ECO:0000256" key="4">
    <source>
        <dbReference type="ARBA" id="ARBA00022490"/>
    </source>
</evidence>
<comment type="function">
    <text evidence="5">Component of the SWR1 complex which mediates the ATP-dependent exchange of histone H2A for the H2A variant HZT1 leading to transcriptional regulation of selected genes by chromatin remodeling. Involved in chromosome stability.</text>
</comment>
<protein>
    <recommendedName>
        <fullName evidence="3">Actin-like protein ARP6</fullName>
    </recommendedName>
    <alternativeName>
        <fullName evidence="7">Actin-like protein arp6</fullName>
    </alternativeName>
</protein>
<dbReference type="GO" id="GO:0005737">
    <property type="term" value="C:cytoplasm"/>
    <property type="evidence" value="ECO:0007669"/>
    <property type="project" value="UniProtKB-SubCell"/>
</dbReference>
<accession>A0A0E9NKP4</accession>
<dbReference type="OrthoDB" id="6220758at2759"/>
<dbReference type="STRING" id="698492.A0A0E9NKP4"/>
<comment type="subunit">
    <text evidence="6">Component of the SWR1 chromatin remodeling complex.</text>
</comment>
<feature type="compositionally biased region" description="Acidic residues" evidence="8">
    <location>
        <begin position="412"/>
        <end position="431"/>
    </location>
</feature>
<reference evidence="9 10" key="3">
    <citation type="journal article" date="2015" name="Genome Announc.">
        <title>Draft Genome Sequence of the Archiascomycetous Yeast Saitoella complicata.</title>
        <authorList>
            <person name="Yamauchi K."/>
            <person name="Kondo S."/>
            <person name="Hamamoto M."/>
            <person name="Takahashi Y."/>
            <person name="Ogura Y."/>
            <person name="Hayashi T."/>
            <person name="Nishida H."/>
        </authorList>
    </citation>
    <scope>NUCLEOTIDE SEQUENCE [LARGE SCALE GENOMIC DNA]</scope>
    <source>
        <strain evidence="9 10">NRRL Y-17804</strain>
    </source>
</reference>
<comment type="caution">
    <text evidence="9">The sequence shown here is derived from an EMBL/GenBank/DDBJ whole genome shotgun (WGS) entry which is preliminary data.</text>
</comment>
<dbReference type="Gene3D" id="3.30.420.40">
    <property type="match status" value="2"/>
</dbReference>
<reference evidence="9 10" key="2">
    <citation type="journal article" date="2014" name="J. Gen. Appl. Microbiol.">
        <title>The early diverging ascomycetous budding yeast Saitoella complicata has three histone deacetylases belonging to the Clr6, Hos2, and Rpd3 lineages.</title>
        <authorList>
            <person name="Nishida H."/>
            <person name="Matsumoto T."/>
            <person name="Kondo S."/>
            <person name="Hamamoto M."/>
            <person name="Yoshikawa H."/>
        </authorList>
    </citation>
    <scope>NUCLEOTIDE SEQUENCE [LARGE SCALE GENOMIC DNA]</scope>
    <source>
        <strain evidence="9 10">NRRL Y-17804</strain>
    </source>
</reference>
<keyword evidence="10" id="KW-1185">Reference proteome</keyword>
<evidence type="ECO:0000256" key="5">
    <source>
        <dbReference type="ARBA" id="ARBA00025222"/>
    </source>
</evidence>
<evidence type="ECO:0000313" key="9">
    <source>
        <dbReference type="EMBL" id="GAO50442.1"/>
    </source>
</evidence>
<dbReference type="SUPFAM" id="SSF53067">
    <property type="entry name" value="Actin-like ATPase domain"/>
    <property type="match status" value="2"/>
</dbReference>
<evidence type="ECO:0000256" key="7">
    <source>
        <dbReference type="ARBA" id="ARBA00073820"/>
    </source>
</evidence>
<dbReference type="InterPro" id="IPR043129">
    <property type="entry name" value="ATPase_NBD"/>
</dbReference>
<comment type="similarity">
    <text evidence="2">Belongs to the actin family. ARP6 subfamily.</text>
</comment>
<dbReference type="Proteomes" id="UP000033140">
    <property type="component" value="Unassembled WGS sequence"/>
</dbReference>
<gene>
    <name evidence="9" type="ORF">G7K_4567-t1</name>
</gene>
<dbReference type="PANTHER" id="PTHR11937">
    <property type="entry name" value="ACTIN"/>
    <property type="match status" value="1"/>
</dbReference>
<dbReference type="InterPro" id="IPR004000">
    <property type="entry name" value="Actin"/>
</dbReference>
<sequence length="431" mass="48612">MTSSTLVLDNGAYSIKAGFAGESCRSIPNCLARPRNDKRVYVADELESCRDTSALAFRRPFERGYLTSWEVEKPIWDRVFSAECLSVDPSQTSLIFTEPLQNLPSIQTACDQIIFEEYEFASYYRTTGASLVPWNSTQDDRRGAPAEVVLIVDSGFSFTHVVPVIKGEVEWKGVRRINVGGRQITNLLKETISYRHYNMMDETHLINQVKESCCYVSQDFATDLRMCHKNNQNDITVSYVLPDFNTNRPGYLVDRSKSRPDSSEQAVTLGNERFTAPELLFKPGDIGLKQAGIAETIMQSIEDMPQELQALLLANVVLVGGSCKISGFKERIETELRAVAPTEFIVRITKPDDPSTYIWEGGANLADSDEALQAKSVTRAEYLEYGTSIMERKWGRHGKAVKAFDHQYSYESIEEETDDEEEEDEDMDDAN</sequence>
<feature type="region of interest" description="Disordered" evidence="8">
    <location>
        <begin position="409"/>
        <end position="431"/>
    </location>
</feature>
<dbReference type="RefSeq" id="XP_019023636.1">
    <property type="nucleotide sequence ID" value="XM_019171232.1"/>
</dbReference>
<evidence type="ECO:0000256" key="6">
    <source>
        <dbReference type="ARBA" id="ARBA00063309"/>
    </source>
</evidence>
<reference evidence="9 10" key="1">
    <citation type="journal article" date="2011" name="J. Gen. Appl. Microbiol.">
        <title>Draft genome sequencing of the enigmatic yeast Saitoella complicata.</title>
        <authorList>
            <person name="Nishida H."/>
            <person name="Hamamoto M."/>
            <person name="Sugiyama J."/>
        </authorList>
    </citation>
    <scope>NUCLEOTIDE SEQUENCE [LARGE SCALE GENOMIC DNA]</scope>
    <source>
        <strain evidence="9 10">NRRL Y-17804</strain>
    </source>
</reference>
<evidence type="ECO:0000256" key="3">
    <source>
        <dbReference type="ARBA" id="ARBA00018633"/>
    </source>
</evidence>
<dbReference type="Pfam" id="PF00022">
    <property type="entry name" value="Actin"/>
    <property type="match status" value="1"/>
</dbReference>
<proteinExistence type="inferred from homology"/>
<dbReference type="GO" id="GO:0005634">
    <property type="term" value="C:nucleus"/>
    <property type="evidence" value="ECO:0007669"/>
    <property type="project" value="UniProtKB-ARBA"/>
</dbReference>
<dbReference type="CDD" id="cd10210">
    <property type="entry name" value="ASKHA_NBD_Arp6"/>
    <property type="match status" value="1"/>
</dbReference>
<dbReference type="EMBL" id="BACD03000033">
    <property type="protein sequence ID" value="GAO50442.1"/>
    <property type="molecule type" value="Genomic_DNA"/>
</dbReference>
<name>A0A0E9NKP4_SAICN</name>
<keyword evidence="4" id="KW-0963">Cytoplasm</keyword>
<evidence type="ECO:0000256" key="8">
    <source>
        <dbReference type="SAM" id="MobiDB-lite"/>
    </source>
</evidence>
<dbReference type="AlphaFoldDB" id="A0A0E9NKP4"/>
<dbReference type="Gene3D" id="3.90.640.10">
    <property type="entry name" value="Actin, Chain A, domain 4"/>
    <property type="match status" value="1"/>
</dbReference>
<evidence type="ECO:0000256" key="2">
    <source>
        <dbReference type="ARBA" id="ARBA00005665"/>
    </source>
</evidence>
<comment type="subcellular location">
    <subcellularLocation>
        <location evidence="1">Cytoplasm</location>
    </subcellularLocation>
</comment>
<dbReference type="OMA" id="FFEEYEC"/>
<dbReference type="FunFam" id="3.90.640.10:FF:000014">
    <property type="entry name" value="Putative actin-related protein 6"/>
    <property type="match status" value="1"/>
</dbReference>
<organism evidence="9 10">
    <name type="scientific">Saitoella complicata (strain BCRC 22490 / CBS 7301 / JCM 7358 / NBRC 10748 / NRRL Y-17804)</name>
    <dbReference type="NCBI Taxonomy" id="698492"/>
    <lineage>
        <taxon>Eukaryota</taxon>
        <taxon>Fungi</taxon>
        <taxon>Dikarya</taxon>
        <taxon>Ascomycota</taxon>
        <taxon>Taphrinomycotina</taxon>
        <taxon>Taphrinomycotina incertae sedis</taxon>
        <taxon>Saitoella</taxon>
    </lineage>
</organism>
<dbReference type="SMART" id="SM00268">
    <property type="entry name" value="ACTIN"/>
    <property type="match status" value="1"/>
</dbReference>
<dbReference type="Gene3D" id="2.30.36.70">
    <property type="entry name" value="Actin, Chain A, domain 2"/>
    <property type="match status" value="1"/>
</dbReference>
<evidence type="ECO:0000313" key="10">
    <source>
        <dbReference type="Proteomes" id="UP000033140"/>
    </source>
</evidence>
<evidence type="ECO:0000256" key="1">
    <source>
        <dbReference type="ARBA" id="ARBA00004496"/>
    </source>
</evidence>